<dbReference type="GO" id="GO:0032549">
    <property type="term" value="F:ribonucleoside binding"/>
    <property type="evidence" value="ECO:0007669"/>
    <property type="project" value="InterPro"/>
</dbReference>
<feature type="domain" description="DNA-directed RNA polymerase I subunit RPA2" evidence="15">
    <location>
        <begin position="1059"/>
        <end position="1129"/>
    </location>
</feature>
<dbReference type="Gene3D" id="3.90.1800.10">
    <property type="entry name" value="RNA polymerase alpha subunit dimerisation domain"/>
    <property type="match status" value="1"/>
</dbReference>
<feature type="domain" description="RNA polymerase Rpb2" evidence="14">
    <location>
        <begin position="944"/>
        <end position="1008"/>
    </location>
</feature>
<dbReference type="InterPro" id="IPR015712">
    <property type="entry name" value="DNA-dir_RNA_pol_su2"/>
</dbReference>
<name>A0A7J6Y9L6_TRYCR</name>
<protein>
    <recommendedName>
        <fullName evidence="8">DNA-directed RNA polymerase subunit beta</fullName>
        <ecNumber evidence="8">2.7.7.6</ecNumber>
    </recommendedName>
</protein>
<dbReference type="GO" id="GO:0005634">
    <property type="term" value="C:nucleus"/>
    <property type="evidence" value="ECO:0007669"/>
    <property type="project" value="UniProtKB-SubCell"/>
</dbReference>
<dbReference type="Pfam" id="PF00562">
    <property type="entry name" value="RNA_pol_Rpb2_6"/>
    <property type="match status" value="1"/>
</dbReference>
<organism evidence="16 17">
    <name type="scientific">Trypanosoma cruzi</name>
    <dbReference type="NCBI Taxonomy" id="5693"/>
    <lineage>
        <taxon>Eukaryota</taxon>
        <taxon>Discoba</taxon>
        <taxon>Euglenozoa</taxon>
        <taxon>Kinetoplastea</taxon>
        <taxon>Metakinetoplastina</taxon>
        <taxon>Trypanosomatida</taxon>
        <taxon>Trypanosomatidae</taxon>
        <taxon>Trypanosoma</taxon>
        <taxon>Schizotrypanum</taxon>
    </lineage>
</organism>
<gene>
    <name evidence="16" type="ORF">ECC02_003550</name>
</gene>
<comment type="subcellular location">
    <subcellularLocation>
        <location evidence="1">Nucleus</location>
    </subcellularLocation>
</comment>
<comment type="catalytic activity">
    <reaction evidence="8">
        <text>RNA(n) + a ribonucleoside 5'-triphosphate = RNA(n+1) + diphosphate</text>
        <dbReference type="Rhea" id="RHEA:21248"/>
        <dbReference type="Rhea" id="RHEA-COMP:14527"/>
        <dbReference type="Rhea" id="RHEA-COMP:17342"/>
        <dbReference type="ChEBI" id="CHEBI:33019"/>
        <dbReference type="ChEBI" id="CHEBI:61557"/>
        <dbReference type="ChEBI" id="CHEBI:140395"/>
        <dbReference type="EC" id="2.7.7.6"/>
    </reaction>
</comment>
<dbReference type="InterPro" id="IPR007644">
    <property type="entry name" value="RNA_pol_bsu_protrusion"/>
</dbReference>
<evidence type="ECO:0000256" key="4">
    <source>
        <dbReference type="ARBA" id="ARBA00022679"/>
    </source>
</evidence>
<keyword evidence="3 8" id="KW-0240">DNA-directed RNA polymerase</keyword>
<dbReference type="Pfam" id="PF04563">
    <property type="entry name" value="RNA_pol_Rpb2_1"/>
    <property type="match status" value="1"/>
</dbReference>
<evidence type="ECO:0000256" key="3">
    <source>
        <dbReference type="ARBA" id="ARBA00022478"/>
    </source>
</evidence>
<keyword evidence="7" id="KW-0539">Nucleus</keyword>
<feature type="domain" description="DNA-directed RNA polymerase subunit 2 hybrid-binding" evidence="11">
    <location>
        <begin position="1193"/>
        <end position="1591"/>
    </location>
</feature>
<dbReference type="InterPro" id="IPR007121">
    <property type="entry name" value="RNA_pol_bsu_CS"/>
</dbReference>
<feature type="transmembrane region" description="Helical" evidence="10">
    <location>
        <begin position="21"/>
        <end position="45"/>
    </location>
</feature>
<comment type="similarity">
    <text evidence="2 8">Belongs to the RNA polymerase beta chain family.</text>
</comment>
<evidence type="ECO:0000256" key="10">
    <source>
        <dbReference type="SAM" id="Phobius"/>
    </source>
</evidence>
<dbReference type="InterPro" id="IPR007120">
    <property type="entry name" value="DNA-dir_RNAP_su2_dom"/>
</dbReference>
<sequence length="1699" mass="192859">MRLRIPCIEEGKRGREWEGEVACVFMVLLFLTLFFAWSCAAITNLARGLCYHHQQRVIFSFFCVLVGLLNELPFLSLVRKTKNLKEEKKRKEGGGVSLAVCPSRIFTTMSKNPSLRSSRSHNSSVGENYTSTRSSVSSRQRRQEQKREVLLPPANMTPFERLQLLRNALTRMQYIGERHLHSAMLDTAGGEKVLCFFEKLRERLPKLEYNPRKLGCPDGNGPKQLQYIREQTLILQDAANVVLKSCEAQKGKCDAVYEGLSYHYLQEVLRELEEIQHLLSHAPSEMPSRVNTDLLADLVSFQINEFDAFAEQRVEAFVSEAKNEGTLFTAVVNELSQRAPSSTGLVSIFVLDVAIGVRPGRCARIVIEHAQHNLTKLENRLHTAGSVLSAMTSEKDLPTETQRRELAILKDRVSGSLAELIRLKKKWEEEELRTFERAASGQHVLLSLVEMKRLKEAEIIEEAQLIHDRAMHSCLLFSAPQYYRRYSETYAQPCHVQIGFKFLQGEQAESQPKSMTLYALVPEFFSLMRQHNIPVQEHERYAALVPSKHHVWVSFSEFPEMVRGARCSLRGVDTRNDHFRAFEEQKEVGGYFIMRGGERILRALLMQRCNVPLNIFRERFSSQGPFFSPKAVVIRCKRPSGLTIQNYFYYATTGEVVFSFARKVVWHIPVLLLLFSLNTRHCSSLEMYKLLTIGFTNCSSSHVARVEALLQHHHQKPYGSLVHFLDYMGVLGQMYRKYHETSNTFHFLPQFHSTCQGQHDVWYGLFMLRRHVLPHLNVNEPTRDLSPTATQEECVNWLSPKLLQELNAKLDAMIAIVRQLYAFFDGANEHQGNDVPAYQEIFTVSQVLMGGFEVCLNKYMKSFVYRLGSHIPSHLFQSILQLGELPGNESSGVINQLRQYTDYCERRSINEPLDALHRLLITGNLTLDREEDFYCPQTSGWVVMAEHLNFYRFFEQLRCLHRGKTIAEMRSSEVRKYPCEAFGFICMVHSPDGADCGVLNHMSVSTFVSESVPTGSRNEEDLLARITEEFHGLRNGGSLDSLVDRLVGTVPVWVEGKMLGYLAPEEAERVCKALLRKKALKTGSSMELSGIVRRHSVNAFSMVEVVYVPPGNKDPQGLYIFYDNGRMMRPVQQIESTFHGDELPFPLVYIGTWEQTWLDIASVPSDLLDGLTQLNRKYEFMEQNGSNILSLTSATIPFFEHNCSPRNLFQCGLSKQSAGTQLQTLAWRKEAKLFRMYCPQRYISRTLPMDYYGLDDVNLGVNAVIAILAYTGYDLDDAVILNSTASQFGMLTAGITVAKVITASGKGEKDDVFVFQNLLSNGQPFTPELDAHGLPRKRAVPGTTELLSFDSDHKYPTLRDSSAVYCCAKRYERIDPLMNKKVYEYTRHHVTKWWQFDKGENAWVHSVVPLKYDGPDPTSALVVFRIPRPTAIGDKFSSRHGQKGTLPLHIRAYDLPFSTRDGITPDIIINPHAFPSRMTVGMVLEMMGAKLGAIQGRFCDHSAWSVVDERPRSAEVIGDALQKAGYNRYGREKLIDGISGEEMEADVFMGISGYQRLRHMVNDKWQARARTDAHTHRAVTKTGQPVKGRKRHGGVRVGEMERDGLLSHGSAEVVLDRLLHVSDKAKAFICVECGSLLSIYERHATEYSTWKTCKFCGAGSQEATDTIAFVEIPQVLRLWAAELTGIGIRVVLKTRDEAS</sequence>
<evidence type="ECO:0000256" key="2">
    <source>
        <dbReference type="ARBA" id="ARBA00006835"/>
    </source>
</evidence>
<dbReference type="SUPFAM" id="SSF64484">
    <property type="entry name" value="beta and beta-prime subunits of DNA dependent RNA-polymerase"/>
    <property type="match status" value="1"/>
</dbReference>
<dbReference type="GO" id="GO:0003677">
    <property type="term" value="F:DNA binding"/>
    <property type="evidence" value="ECO:0007669"/>
    <property type="project" value="InterPro"/>
</dbReference>
<reference evidence="16 17" key="1">
    <citation type="journal article" date="2019" name="Genome Biol. Evol.">
        <title>Nanopore Sequencing Significantly Improves Genome Assembly of the Protozoan Parasite Trypanosoma cruzi.</title>
        <authorList>
            <person name="Diaz-Viraque F."/>
            <person name="Pita S."/>
            <person name="Greif G."/>
            <person name="de Souza R.C.M."/>
            <person name="Iraola G."/>
            <person name="Robello C."/>
        </authorList>
    </citation>
    <scope>NUCLEOTIDE SEQUENCE [LARGE SCALE GENOMIC DNA]</scope>
    <source>
        <strain evidence="16 17">Berenice</strain>
    </source>
</reference>
<keyword evidence="6 8" id="KW-0804">Transcription</keyword>
<keyword evidence="5 8" id="KW-0548">Nucleotidyltransferase</keyword>
<dbReference type="InterPro" id="IPR037033">
    <property type="entry name" value="DNA-dir_RNAP_su2_hyb_sf"/>
</dbReference>
<dbReference type="PROSITE" id="PS01166">
    <property type="entry name" value="RNA_POL_BETA"/>
    <property type="match status" value="1"/>
</dbReference>
<evidence type="ECO:0000313" key="17">
    <source>
        <dbReference type="Proteomes" id="UP000583944"/>
    </source>
</evidence>
<evidence type="ECO:0000256" key="5">
    <source>
        <dbReference type="ARBA" id="ARBA00022695"/>
    </source>
</evidence>
<evidence type="ECO:0000313" key="16">
    <source>
        <dbReference type="EMBL" id="KAF5223272.1"/>
    </source>
</evidence>
<dbReference type="Gene3D" id="3.90.1100.10">
    <property type="match status" value="1"/>
</dbReference>
<comment type="function">
    <text evidence="8">DNA-dependent RNA polymerase catalyzes the transcription of DNA into RNA using the four ribonucleoside triphosphates as substrates.</text>
</comment>
<dbReference type="VEuPathDB" id="TriTrypDB:ECC02_003550"/>
<dbReference type="EMBL" id="JABDHM010000020">
    <property type="protein sequence ID" value="KAF5223272.1"/>
    <property type="molecule type" value="Genomic_DNA"/>
</dbReference>
<evidence type="ECO:0000259" key="15">
    <source>
        <dbReference type="Pfam" id="PF06883"/>
    </source>
</evidence>
<keyword evidence="10" id="KW-0812">Transmembrane</keyword>
<dbReference type="Proteomes" id="UP000583944">
    <property type="component" value="Unassembled WGS sequence"/>
</dbReference>
<feature type="region of interest" description="Disordered" evidence="9">
    <location>
        <begin position="110"/>
        <end position="149"/>
    </location>
</feature>
<keyword evidence="4 8" id="KW-0808">Transferase</keyword>
<dbReference type="Pfam" id="PF04560">
    <property type="entry name" value="RNA_pol_Rpb2_7"/>
    <property type="match status" value="1"/>
</dbReference>
<dbReference type="GO" id="GO:0003899">
    <property type="term" value="F:DNA-directed RNA polymerase activity"/>
    <property type="evidence" value="ECO:0007669"/>
    <property type="project" value="UniProtKB-EC"/>
</dbReference>
<evidence type="ECO:0000256" key="8">
    <source>
        <dbReference type="RuleBase" id="RU363031"/>
    </source>
</evidence>
<dbReference type="InterPro" id="IPR014724">
    <property type="entry name" value="RNA_pol_RPB2_OB-fold"/>
</dbReference>
<evidence type="ECO:0000259" key="13">
    <source>
        <dbReference type="Pfam" id="PF04563"/>
    </source>
</evidence>
<feature type="compositionally biased region" description="Low complexity" evidence="9">
    <location>
        <begin position="114"/>
        <end position="138"/>
    </location>
</feature>
<comment type="caution">
    <text evidence="16">The sequence shown here is derived from an EMBL/GenBank/DDBJ whole genome shotgun (WGS) entry which is preliminary data.</text>
</comment>
<proteinExistence type="inferred from homology"/>
<accession>A0A7J6Y9L6</accession>
<dbReference type="GO" id="GO:0006351">
    <property type="term" value="P:DNA-templated transcription"/>
    <property type="evidence" value="ECO:0007669"/>
    <property type="project" value="InterPro"/>
</dbReference>
<evidence type="ECO:0000256" key="7">
    <source>
        <dbReference type="ARBA" id="ARBA00023242"/>
    </source>
</evidence>
<dbReference type="PANTHER" id="PTHR20856">
    <property type="entry name" value="DNA-DIRECTED RNA POLYMERASE I SUBUNIT 2"/>
    <property type="match status" value="1"/>
</dbReference>
<feature type="domain" description="RNA polymerase beta subunit protrusion" evidence="13">
    <location>
        <begin position="550"/>
        <end position="757"/>
    </location>
</feature>
<dbReference type="InterPro" id="IPR009674">
    <property type="entry name" value="Rpa2_dom_4"/>
</dbReference>
<dbReference type="EC" id="2.7.7.6" evidence="8"/>
<dbReference type="Pfam" id="PF06883">
    <property type="entry name" value="RNA_pol_Rpa2_4"/>
    <property type="match status" value="1"/>
</dbReference>
<feature type="region of interest" description="Disordered" evidence="9">
    <location>
        <begin position="1571"/>
        <end position="1594"/>
    </location>
</feature>
<dbReference type="Gene3D" id="3.90.1110.10">
    <property type="entry name" value="RNA polymerase Rpb2, domain 2"/>
    <property type="match status" value="1"/>
</dbReference>
<dbReference type="InterPro" id="IPR007641">
    <property type="entry name" value="RNA_pol_Rpb2_7"/>
</dbReference>
<dbReference type="VEuPathDB" id="TriTrypDB:BCY84_03201"/>
<dbReference type="Gene3D" id="2.40.50.150">
    <property type="match status" value="1"/>
</dbReference>
<feature type="domain" description="RNA polymerase Rpb2" evidence="12">
    <location>
        <begin position="1593"/>
        <end position="1693"/>
    </location>
</feature>
<evidence type="ECO:0000256" key="1">
    <source>
        <dbReference type="ARBA" id="ARBA00004123"/>
    </source>
</evidence>
<dbReference type="InterPro" id="IPR007645">
    <property type="entry name" value="RNA_pol_Rpb2_3"/>
</dbReference>
<keyword evidence="10" id="KW-0472">Membrane</keyword>
<dbReference type="InterPro" id="IPR037034">
    <property type="entry name" value="RNA_pol_Rpb2_2_sf"/>
</dbReference>
<evidence type="ECO:0000256" key="9">
    <source>
        <dbReference type="SAM" id="MobiDB-lite"/>
    </source>
</evidence>
<evidence type="ECO:0000259" key="14">
    <source>
        <dbReference type="Pfam" id="PF04565"/>
    </source>
</evidence>
<dbReference type="GO" id="GO:0000428">
    <property type="term" value="C:DNA-directed RNA polymerase complex"/>
    <property type="evidence" value="ECO:0007669"/>
    <property type="project" value="UniProtKB-KW"/>
</dbReference>
<dbReference type="Gene3D" id="2.40.270.10">
    <property type="entry name" value="DNA-directed RNA polymerase, subunit 2, domain 6"/>
    <property type="match status" value="1"/>
</dbReference>
<evidence type="ECO:0000259" key="11">
    <source>
        <dbReference type="Pfam" id="PF00562"/>
    </source>
</evidence>
<dbReference type="Pfam" id="PF04565">
    <property type="entry name" value="RNA_pol_Rpb2_3"/>
    <property type="match status" value="1"/>
</dbReference>
<keyword evidence="10" id="KW-1133">Transmembrane helix</keyword>
<evidence type="ECO:0000256" key="6">
    <source>
        <dbReference type="ARBA" id="ARBA00023163"/>
    </source>
</evidence>
<dbReference type="CDD" id="cd00653">
    <property type="entry name" value="RNA_pol_B_RPB2"/>
    <property type="match status" value="1"/>
</dbReference>
<evidence type="ECO:0000259" key="12">
    <source>
        <dbReference type="Pfam" id="PF04560"/>
    </source>
</evidence>